<dbReference type="InterPro" id="IPR056632">
    <property type="entry name" value="DUF7730"/>
</dbReference>
<evidence type="ECO:0000313" key="3">
    <source>
        <dbReference type="EMBL" id="KAF2122289.1"/>
    </source>
</evidence>
<dbReference type="Pfam" id="PF24864">
    <property type="entry name" value="DUF7730"/>
    <property type="match status" value="1"/>
</dbReference>
<keyword evidence="4" id="KW-1185">Reference proteome</keyword>
<proteinExistence type="predicted"/>
<keyword evidence="1" id="KW-1133">Transmembrane helix</keyword>
<dbReference type="EMBL" id="ML977311">
    <property type="protein sequence ID" value="KAF2122289.1"/>
    <property type="molecule type" value="Genomic_DNA"/>
</dbReference>
<accession>A0A6A5ZS25</accession>
<sequence>MVVIKTENNKRRVRKVANGLMKIPGCGCLLAVVAIPVVFFTCWLWAREEENERRQTIEDARKFKEDEARYKFPPPVSQRERALSIEVRREEKASGTVVRRRMRHQTGTGFFRLPWELREQIYKDYFESDDEILVFLRDRRMLTAWVIRHEDGGGKWKPERRADMLNFLITCRKIYTEGISLLYSFPKLTFIDPVSFLAFSHHILPTRLSSIRNVRLEFLGVPGRQVLEAINGDMDGYRALDGYRLDLKVTYRDLHESHTQHFYNNPSYKEASLKTSNDDGMSEMFSLRRKHTEQTFWTATSRVLSKMESLRNLDILIRKNTFNTDRKITRPLEQARFRNLKHFQLHVASRPIPRRPGWHDDHDWQIEEWKQVVNEDGRFFGWDNDPETVRRAERWRDDRERLHQLQEDLGSKTESGHHIS</sequence>
<feature type="transmembrane region" description="Helical" evidence="1">
    <location>
        <begin position="20"/>
        <end position="46"/>
    </location>
</feature>
<feature type="domain" description="DUF7730" evidence="2">
    <location>
        <begin position="105"/>
        <end position="218"/>
    </location>
</feature>
<dbReference type="Proteomes" id="UP000799770">
    <property type="component" value="Unassembled WGS sequence"/>
</dbReference>
<dbReference type="AlphaFoldDB" id="A0A6A5ZS25"/>
<organism evidence="3 4">
    <name type="scientific">Lophiotrema nucula</name>
    <dbReference type="NCBI Taxonomy" id="690887"/>
    <lineage>
        <taxon>Eukaryota</taxon>
        <taxon>Fungi</taxon>
        <taxon>Dikarya</taxon>
        <taxon>Ascomycota</taxon>
        <taxon>Pezizomycotina</taxon>
        <taxon>Dothideomycetes</taxon>
        <taxon>Pleosporomycetidae</taxon>
        <taxon>Pleosporales</taxon>
        <taxon>Lophiotremataceae</taxon>
        <taxon>Lophiotrema</taxon>
    </lineage>
</organism>
<name>A0A6A5ZS25_9PLEO</name>
<evidence type="ECO:0000256" key="1">
    <source>
        <dbReference type="SAM" id="Phobius"/>
    </source>
</evidence>
<reference evidence="3" key="1">
    <citation type="journal article" date="2020" name="Stud. Mycol.">
        <title>101 Dothideomycetes genomes: a test case for predicting lifestyles and emergence of pathogens.</title>
        <authorList>
            <person name="Haridas S."/>
            <person name="Albert R."/>
            <person name="Binder M."/>
            <person name="Bloem J."/>
            <person name="Labutti K."/>
            <person name="Salamov A."/>
            <person name="Andreopoulos B."/>
            <person name="Baker S."/>
            <person name="Barry K."/>
            <person name="Bills G."/>
            <person name="Bluhm B."/>
            <person name="Cannon C."/>
            <person name="Castanera R."/>
            <person name="Culley D."/>
            <person name="Daum C."/>
            <person name="Ezra D."/>
            <person name="Gonzalez J."/>
            <person name="Henrissat B."/>
            <person name="Kuo A."/>
            <person name="Liang C."/>
            <person name="Lipzen A."/>
            <person name="Lutzoni F."/>
            <person name="Magnuson J."/>
            <person name="Mondo S."/>
            <person name="Nolan M."/>
            <person name="Ohm R."/>
            <person name="Pangilinan J."/>
            <person name="Park H.-J."/>
            <person name="Ramirez L."/>
            <person name="Alfaro M."/>
            <person name="Sun H."/>
            <person name="Tritt A."/>
            <person name="Yoshinaga Y."/>
            <person name="Zwiers L.-H."/>
            <person name="Turgeon B."/>
            <person name="Goodwin S."/>
            <person name="Spatafora J."/>
            <person name="Crous P."/>
            <person name="Grigoriev I."/>
        </authorList>
    </citation>
    <scope>NUCLEOTIDE SEQUENCE</scope>
    <source>
        <strain evidence="3">CBS 627.86</strain>
    </source>
</reference>
<evidence type="ECO:0000313" key="4">
    <source>
        <dbReference type="Proteomes" id="UP000799770"/>
    </source>
</evidence>
<protein>
    <recommendedName>
        <fullName evidence="2">DUF7730 domain-containing protein</fullName>
    </recommendedName>
</protein>
<dbReference type="OrthoDB" id="3801532at2759"/>
<gene>
    <name evidence="3" type="ORF">BDV96DRAFT_141496</name>
</gene>
<keyword evidence="1" id="KW-0812">Transmembrane</keyword>
<dbReference type="PANTHER" id="PTHR38790">
    <property type="entry name" value="2EXR DOMAIN-CONTAINING PROTEIN-RELATED"/>
    <property type="match status" value="1"/>
</dbReference>
<keyword evidence="1" id="KW-0472">Membrane</keyword>
<evidence type="ECO:0000259" key="2">
    <source>
        <dbReference type="Pfam" id="PF24864"/>
    </source>
</evidence>